<name>A0A0P0VI39_ORYSJ</name>
<evidence type="ECO:0000313" key="2">
    <source>
        <dbReference type="Proteomes" id="UP000059680"/>
    </source>
</evidence>
<organism evidence="1 2">
    <name type="scientific">Oryza sativa subsp. japonica</name>
    <name type="common">Rice</name>
    <dbReference type="NCBI Taxonomy" id="39947"/>
    <lineage>
        <taxon>Eukaryota</taxon>
        <taxon>Viridiplantae</taxon>
        <taxon>Streptophyta</taxon>
        <taxon>Embryophyta</taxon>
        <taxon>Tracheophyta</taxon>
        <taxon>Spermatophyta</taxon>
        <taxon>Magnoliopsida</taxon>
        <taxon>Liliopsida</taxon>
        <taxon>Poales</taxon>
        <taxon>Poaceae</taxon>
        <taxon>BOP clade</taxon>
        <taxon>Oryzoideae</taxon>
        <taxon>Oryzeae</taxon>
        <taxon>Oryzinae</taxon>
        <taxon>Oryza</taxon>
        <taxon>Oryza sativa</taxon>
    </lineage>
</organism>
<dbReference type="ExpressionAtlas" id="A0A0P0VI39">
    <property type="expression patterns" value="baseline and differential"/>
</dbReference>
<feature type="non-terminal residue" evidence="1">
    <location>
        <position position="1"/>
    </location>
</feature>
<proteinExistence type="predicted"/>
<dbReference type="AlphaFoldDB" id="A0A0P0VI39"/>
<dbReference type="Gramene" id="Os02t0308800-02">
    <property type="protein sequence ID" value="Os02t0308800-02"/>
    <property type="gene ID" value="Os02g0308800"/>
</dbReference>
<reference evidence="2" key="1">
    <citation type="journal article" date="2005" name="Nature">
        <title>The map-based sequence of the rice genome.</title>
        <authorList>
            <consortium name="International rice genome sequencing project (IRGSP)"/>
            <person name="Matsumoto T."/>
            <person name="Wu J."/>
            <person name="Kanamori H."/>
            <person name="Katayose Y."/>
            <person name="Fujisawa M."/>
            <person name="Namiki N."/>
            <person name="Mizuno H."/>
            <person name="Yamamoto K."/>
            <person name="Antonio B.A."/>
            <person name="Baba T."/>
            <person name="Sakata K."/>
            <person name="Nagamura Y."/>
            <person name="Aoki H."/>
            <person name="Arikawa K."/>
            <person name="Arita K."/>
            <person name="Bito T."/>
            <person name="Chiden Y."/>
            <person name="Fujitsuka N."/>
            <person name="Fukunaka R."/>
            <person name="Hamada M."/>
            <person name="Harada C."/>
            <person name="Hayashi A."/>
            <person name="Hijishita S."/>
            <person name="Honda M."/>
            <person name="Hosokawa S."/>
            <person name="Ichikawa Y."/>
            <person name="Idonuma A."/>
            <person name="Iijima M."/>
            <person name="Ikeda M."/>
            <person name="Ikeno M."/>
            <person name="Ito K."/>
            <person name="Ito S."/>
            <person name="Ito T."/>
            <person name="Ito Y."/>
            <person name="Ito Y."/>
            <person name="Iwabuchi A."/>
            <person name="Kamiya K."/>
            <person name="Karasawa W."/>
            <person name="Kurita K."/>
            <person name="Katagiri S."/>
            <person name="Kikuta A."/>
            <person name="Kobayashi H."/>
            <person name="Kobayashi N."/>
            <person name="Machita K."/>
            <person name="Maehara T."/>
            <person name="Masukawa M."/>
            <person name="Mizubayashi T."/>
            <person name="Mukai Y."/>
            <person name="Nagasaki H."/>
            <person name="Nagata Y."/>
            <person name="Naito S."/>
            <person name="Nakashima M."/>
            <person name="Nakama Y."/>
            <person name="Nakamichi Y."/>
            <person name="Nakamura M."/>
            <person name="Meguro A."/>
            <person name="Negishi M."/>
            <person name="Ohta I."/>
            <person name="Ohta T."/>
            <person name="Okamoto M."/>
            <person name="Ono N."/>
            <person name="Saji S."/>
            <person name="Sakaguchi M."/>
            <person name="Sakai K."/>
            <person name="Shibata M."/>
            <person name="Shimokawa T."/>
            <person name="Song J."/>
            <person name="Takazaki Y."/>
            <person name="Terasawa K."/>
            <person name="Tsugane M."/>
            <person name="Tsuji K."/>
            <person name="Ueda S."/>
            <person name="Waki K."/>
            <person name="Yamagata H."/>
            <person name="Yamamoto M."/>
            <person name="Yamamoto S."/>
            <person name="Yamane H."/>
            <person name="Yoshiki S."/>
            <person name="Yoshihara R."/>
            <person name="Yukawa K."/>
            <person name="Zhong H."/>
            <person name="Yano M."/>
            <person name="Yuan Q."/>
            <person name="Ouyang S."/>
            <person name="Liu J."/>
            <person name="Jones K.M."/>
            <person name="Gansberger K."/>
            <person name="Moffat K."/>
            <person name="Hill J."/>
            <person name="Bera J."/>
            <person name="Fadrosh D."/>
            <person name="Jin S."/>
            <person name="Johri S."/>
            <person name="Kim M."/>
            <person name="Overton L."/>
            <person name="Reardon M."/>
            <person name="Tsitrin T."/>
            <person name="Vuong H."/>
            <person name="Weaver B."/>
            <person name="Ciecko A."/>
            <person name="Tallon L."/>
            <person name="Jackson J."/>
            <person name="Pai G."/>
            <person name="Aken S.V."/>
            <person name="Utterback T."/>
            <person name="Reidmuller S."/>
            <person name="Feldblyum T."/>
            <person name="Hsiao J."/>
            <person name="Zismann V."/>
            <person name="Iobst S."/>
            <person name="de Vazeille A.R."/>
            <person name="Buell C.R."/>
            <person name="Ying K."/>
            <person name="Li Y."/>
            <person name="Lu T."/>
            <person name="Huang Y."/>
            <person name="Zhao Q."/>
            <person name="Feng Q."/>
            <person name="Zhang L."/>
            <person name="Zhu J."/>
            <person name="Weng Q."/>
            <person name="Mu J."/>
            <person name="Lu Y."/>
            <person name="Fan D."/>
            <person name="Liu Y."/>
            <person name="Guan J."/>
            <person name="Zhang Y."/>
            <person name="Yu S."/>
            <person name="Liu X."/>
            <person name="Zhang Y."/>
            <person name="Hong G."/>
            <person name="Han B."/>
            <person name="Choisne N."/>
            <person name="Demange N."/>
            <person name="Orjeda G."/>
            <person name="Samain S."/>
            <person name="Cattolico L."/>
            <person name="Pelletier E."/>
            <person name="Couloux A."/>
            <person name="Segurens B."/>
            <person name="Wincker P."/>
            <person name="D'Hont A."/>
            <person name="Scarpelli C."/>
            <person name="Weissenbach J."/>
            <person name="Salanoubat M."/>
            <person name="Quetier F."/>
            <person name="Yu Y."/>
            <person name="Kim H.R."/>
            <person name="Rambo T."/>
            <person name="Currie J."/>
            <person name="Collura K."/>
            <person name="Luo M."/>
            <person name="Yang T."/>
            <person name="Ammiraju J.S.S."/>
            <person name="Engler F."/>
            <person name="Soderlund C."/>
            <person name="Wing R.A."/>
            <person name="Palmer L.E."/>
            <person name="de la Bastide M."/>
            <person name="Spiegel L."/>
            <person name="Nascimento L."/>
            <person name="Zutavern T."/>
            <person name="O'Shaughnessy A."/>
            <person name="Dike S."/>
            <person name="Dedhia N."/>
            <person name="Preston R."/>
            <person name="Balija V."/>
            <person name="McCombie W.R."/>
            <person name="Chow T."/>
            <person name="Chen H."/>
            <person name="Chung M."/>
            <person name="Chen C."/>
            <person name="Shaw J."/>
            <person name="Wu H."/>
            <person name="Hsiao K."/>
            <person name="Chao Y."/>
            <person name="Chu M."/>
            <person name="Cheng C."/>
            <person name="Hour A."/>
            <person name="Lee P."/>
            <person name="Lin S."/>
            <person name="Lin Y."/>
            <person name="Liou J."/>
            <person name="Liu S."/>
            <person name="Hsing Y."/>
            <person name="Raghuvanshi S."/>
            <person name="Mohanty A."/>
            <person name="Bharti A.K."/>
            <person name="Gaur A."/>
            <person name="Gupta V."/>
            <person name="Kumar D."/>
            <person name="Ravi V."/>
            <person name="Vij S."/>
            <person name="Kapur A."/>
            <person name="Khurana P."/>
            <person name="Khurana P."/>
            <person name="Khurana J.P."/>
            <person name="Tyagi A.K."/>
            <person name="Gaikwad K."/>
            <person name="Singh A."/>
            <person name="Dalal V."/>
            <person name="Srivastava S."/>
            <person name="Dixit A."/>
            <person name="Pal A.K."/>
            <person name="Ghazi I.A."/>
            <person name="Yadav M."/>
            <person name="Pandit A."/>
            <person name="Bhargava A."/>
            <person name="Sureshbabu K."/>
            <person name="Batra K."/>
            <person name="Sharma T.R."/>
            <person name="Mohapatra T."/>
            <person name="Singh N.K."/>
            <person name="Messing J."/>
            <person name="Nelson A.B."/>
            <person name="Fuks G."/>
            <person name="Kavchok S."/>
            <person name="Keizer G."/>
            <person name="Linton E."/>
            <person name="Llaca V."/>
            <person name="Song R."/>
            <person name="Tanyolac B."/>
            <person name="Young S."/>
            <person name="Ho-Il K."/>
            <person name="Hahn J.H."/>
            <person name="Sangsakoo G."/>
            <person name="Vanavichit A."/>
            <person name="de Mattos Luiz.A.T."/>
            <person name="Zimmer P.D."/>
            <person name="Malone G."/>
            <person name="Dellagostin O."/>
            <person name="de Oliveira A.C."/>
            <person name="Bevan M."/>
            <person name="Bancroft I."/>
            <person name="Minx P."/>
            <person name="Cordum H."/>
            <person name="Wilson R."/>
            <person name="Cheng Z."/>
            <person name="Jin W."/>
            <person name="Jiang J."/>
            <person name="Leong S.A."/>
            <person name="Iwama H."/>
            <person name="Gojobori T."/>
            <person name="Itoh T."/>
            <person name="Niimura Y."/>
            <person name="Fujii Y."/>
            <person name="Habara T."/>
            <person name="Sakai H."/>
            <person name="Sato Y."/>
            <person name="Wilson G."/>
            <person name="Kumar K."/>
            <person name="McCouch S."/>
            <person name="Juretic N."/>
            <person name="Hoen D."/>
            <person name="Wright S."/>
            <person name="Bruskiewich R."/>
            <person name="Bureau T."/>
            <person name="Miyao A."/>
            <person name="Hirochika H."/>
            <person name="Nishikawa T."/>
            <person name="Kadowaki K."/>
            <person name="Sugiura M."/>
            <person name="Burr B."/>
            <person name="Sasaki T."/>
        </authorList>
    </citation>
    <scope>NUCLEOTIDE SEQUENCE [LARGE SCALE GENOMIC DNA]</scope>
    <source>
        <strain evidence="2">cv. Nipponbare</strain>
    </source>
</reference>
<evidence type="ECO:0000313" key="1">
    <source>
        <dbReference type="EMBL" id="BAS78308.1"/>
    </source>
</evidence>
<accession>A0A0P0VI39</accession>
<reference evidence="1 2" key="2">
    <citation type="journal article" date="2013" name="Plant Cell Physiol.">
        <title>Rice Annotation Project Database (RAP-DB): an integrative and interactive database for rice genomics.</title>
        <authorList>
            <person name="Sakai H."/>
            <person name="Lee S.S."/>
            <person name="Tanaka T."/>
            <person name="Numa H."/>
            <person name="Kim J."/>
            <person name="Kawahara Y."/>
            <person name="Wakimoto H."/>
            <person name="Yang C.C."/>
            <person name="Iwamoto M."/>
            <person name="Abe T."/>
            <person name="Yamada Y."/>
            <person name="Muto A."/>
            <person name="Inokuchi H."/>
            <person name="Ikemura T."/>
            <person name="Matsumoto T."/>
            <person name="Sasaki T."/>
            <person name="Itoh T."/>
        </authorList>
    </citation>
    <scope>NUCLEOTIDE SEQUENCE [LARGE SCALE GENOMIC DNA]</scope>
    <source>
        <strain evidence="2">cv. Nipponbare</strain>
    </source>
</reference>
<keyword evidence="2" id="KW-1185">Reference proteome</keyword>
<dbReference type="Proteomes" id="UP000059680">
    <property type="component" value="Chromosome 2"/>
</dbReference>
<protein>
    <submittedName>
        <fullName evidence="1">Os02g0308800 protein</fullName>
    </submittedName>
</protein>
<gene>
    <name evidence="1" type="ordered locus">Os02g0308800</name>
    <name evidence="1" type="ORF">OSNPB_020308800</name>
</gene>
<dbReference type="EMBL" id="AP014958">
    <property type="protein sequence ID" value="BAS78308.1"/>
    <property type="molecule type" value="Genomic_DNA"/>
</dbReference>
<sequence length="46" mass="5071">FVHTVCHLSQIVLVLVLCVSTSLGTTYTFVDKFSTKNLTDVIIVQS</sequence>
<reference evidence="1 2" key="3">
    <citation type="journal article" date="2013" name="Rice">
        <title>Improvement of the Oryza sativa Nipponbare reference genome using next generation sequence and optical map data.</title>
        <authorList>
            <person name="Kawahara Y."/>
            <person name="de la Bastide M."/>
            <person name="Hamilton J.P."/>
            <person name="Kanamori H."/>
            <person name="McCombie W.R."/>
            <person name="Ouyang S."/>
            <person name="Schwartz D.C."/>
            <person name="Tanaka T."/>
            <person name="Wu J."/>
            <person name="Zhou S."/>
            <person name="Childs K.L."/>
            <person name="Davidson R.M."/>
            <person name="Lin H."/>
            <person name="Quesada-Ocampo L."/>
            <person name="Vaillancourt B."/>
            <person name="Sakai H."/>
            <person name="Lee S.S."/>
            <person name="Kim J."/>
            <person name="Numa H."/>
            <person name="Itoh T."/>
            <person name="Buell C.R."/>
            <person name="Matsumoto T."/>
        </authorList>
    </citation>
    <scope>NUCLEOTIDE SEQUENCE [LARGE SCALE GENOMIC DNA]</scope>
    <source>
        <strain evidence="2">cv. Nipponbare</strain>
    </source>
</reference>